<gene>
    <name evidence="1" type="ORF">FIBSPDRAFT_775583</name>
</gene>
<dbReference type="AlphaFoldDB" id="A0A166UFL1"/>
<name>A0A166UFL1_9AGAM</name>
<accession>A0A166UFL1</accession>
<reference evidence="1" key="1">
    <citation type="journal article" date="2016" name="Mol. Biol. Evol.">
        <title>Comparative Genomics of Early-Diverging Mushroom-Forming Fungi Provides Insights into the Origins of Lignocellulose Decay Capabilities.</title>
        <authorList>
            <person name="Nagy L.G."/>
            <person name="Riley R."/>
            <person name="Tritt A."/>
            <person name="Adam C."/>
            <person name="Daum C."/>
            <person name="Floudas D."/>
            <person name="Sun H."/>
            <person name="Yadav J.S."/>
            <person name="Pangilinan J."/>
            <person name="Larsson K.H."/>
            <person name="Matsuura K."/>
            <person name="Barry K."/>
            <person name="Labutti K."/>
            <person name="Kuo R."/>
            <person name="Ohm R.A."/>
            <person name="Bhattacharya S.S."/>
            <person name="Shirouzu T."/>
            <person name="Yoshinaga Y."/>
            <person name="Martin F.M."/>
            <person name="Grigoriev I.V."/>
            <person name="Hibbett D.S."/>
        </authorList>
    </citation>
    <scope>NUCLEOTIDE SEQUENCE [LARGE SCALE GENOMIC DNA]</scope>
    <source>
        <strain evidence="1">CBS 109695</strain>
    </source>
</reference>
<dbReference type="EMBL" id="KV417488">
    <property type="protein sequence ID" value="KZP31646.1"/>
    <property type="molecule type" value="Genomic_DNA"/>
</dbReference>
<protein>
    <submittedName>
        <fullName evidence="1">Uncharacterized protein</fullName>
    </submittedName>
</protein>
<dbReference type="OrthoDB" id="3253976at2759"/>
<organism evidence="1">
    <name type="scientific">Athelia psychrophila</name>
    <dbReference type="NCBI Taxonomy" id="1759441"/>
    <lineage>
        <taxon>Eukaryota</taxon>
        <taxon>Fungi</taxon>
        <taxon>Dikarya</taxon>
        <taxon>Basidiomycota</taxon>
        <taxon>Agaricomycotina</taxon>
        <taxon>Agaricomycetes</taxon>
        <taxon>Agaricomycetidae</taxon>
        <taxon>Atheliales</taxon>
        <taxon>Atheliaceae</taxon>
        <taxon>Athelia</taxon>
    </lineage>
</organism>
<proteinExistence type="predicted"/>
<sequence length="258" mass="28791">MANLLRSAKSGNDWTLKELVAYNITVQLQDATTFFGVNPLPQPTVAQEVLTTRDADDMAHGDNYRLLRYMDLAMNPIPDEESAVVDFAVRLLEVLGYASRTRLTRTRADILLTICGPQCHTKTDVCIVDEDDFLLVVQEDKRHMELKDPEPQLIAEAIAAFQTNNTGRTWVLGQDPVVTKVIPGITLVGSSPTFYKIPVTTELAQAVALGEYPATPTIVYAHLPDVPRPDRRLSEGMKPLDNRRSIMACYEAFKQFVN</sequence>
<evidence type="ECO:0000313" key="1">
    <source>
        <dbReference type="EMBL" id="KZP31646.1"/>
    </source>
</evidence>